<proteinExistence type="inferred from homology"/>
<evidence type="ECO:0000256" key="3">
    <source>
        <dbReference type="PIRNR" id="PIRNR000124"/>
    </source>
</evidence>
<dbReference type="EMBL" id="CP007155">
    <property type="protein sequence ID" value="AHH98573.1"/>
    <property type="molecule type" value="Genomic_DNA"/>
</dbReference>
<dbReference type="PIRSF" id="PIRSF000124">
    <property type="entry name" value="UDPglc_GDPman_dh"/>
    <property type="match status" value="1"/>
</dbReference>
<dbReference type="Pfam" id="PF00984">
    <property type="entry name" value="UDPG_MGDP_dh"/>
    <property type="match status" value="1"/>
</dbReference>
<protein>
    <recommendedName>
        <fullName evidence="4">UDP-glucose/GDP-mannose dehydrogenase C-terminal domain-containing protein</fullName>
    </recommendedName>
</protein>
<name>W5WBL8_9PSEU</name>
<keyword evidence="2" id="KW-0520">NAD</keyword>
<evidence type="ECO:0000256" key="2">
    <source>
        <dbReference type="ARBA" id="ARBA00023027"/>
    </source>
</evidence>
<dbReference type="InterPro" id="IPR017476">
    <property type="entry name" value="UDP-Glc/GDP-Man"/>
</dbReference>
<accession>W5WBL8</accession>
<dbReference type="GO" id="GO:0000271">
    <property type="term" value="P:polysaccharide biosynthetic process"/>
    <property type="evidence" value="ECO:0007669"/>
    <property type="project" value="InterPro"/>
</dbReference>
<dbReference type="PANTHER" id="PTHR43491">
    <property type="entry name" value="UDP-N-ACETYL-D-MANNOSAMINE DEHYDROGENASE"/>
    <property type="match status" value="1"/>
</dbReference>
<dbReference type="InterPro" id="IPR001732">
    <property type="entry name" value="UDP-Glc/GDP-Man_DH_N"/>
</dbReference>
<dbReference type="Proteomes" id="UP000019225">
    <property type="component" value="Chromosome"/>
</dbReference>
<dbReference type="OrthoDB" id="5193947at2"/>
<dbReference type="GO" id="GO:0016628">
    <property type="term" value="F:oxidoreductase activity, acting on the CH-CH group of donors, NAD or NADP as acceptor"/>
    <property type="evidence" value="ECO:0007669"/>
    <property type="project" value="InterPro"/>
</dbReference>
<organism evidence="5 6">
    <name type="scientific">Kutzneria albida DSM 43870</name>
    <dbReference type="NCBI Taxonomy" id="1449976"/>
    <lineage>
        <taxon>Bacteria</taxon>
        <taxon>Bacillati</taxon>
        <taxon>Actinomycetota</taxon>
        <taxon>Actinomycetes</taxon>
        <taxon>Pseudonocardiales</taxon>
        <taxon>Pseudonocardiaceae</taxon>
        <taxon>Kutzneria</taxon>
    </lineage>
</organism>
<dbReference type="NCBIfam" id="TIGR03026">
    <property type="entry name" value="NDP-sugDHase"/>
    <property type="match status" value="1"/>
</dbReference>
<evidence type="ECO:0000313" key="6">
    <source>
        <dbReference type="Proteomes" id="UP000019225"/>
    </source>
</evidence>
<comment type="similarity">
    <text evidence="3">Belongs to the UDP-glucose/GDP-mannose dehydrogenase family.</text>
</comment>
<dbReference type="Pfam" id="PF03720">
    <property type="entry name" value="UDPG_MGDP_dh_C"/>
    <property type="match status" value="1"/>
</dbReference>
<dbReference type="InterPro" id="IPR014026">
    <property type="entry name" value="UDP-Glc/GDP-Man_DH_dimer"/>
</dbReference>
<dbReference type="HOGENOM" id="CLU_023810_3_2_11"/>
<dbReference type="InterPro" id="IPR014027">
    <property type="entry name" value="UDP-Glc/GDP-Man_DH_C"/>
</dbReference>
<dbReference type="AlphaFoldDB" id="W5WBL8"/>
<dbReference type="SUPFAM" id="SSF52413">
    <property type="entry name" value="UDP-glucose/GDP-mannose dehydrogenase C-terminal domain"/>
    <property type="match status" value="1"/>
</dbReference>
<dbReference type="InterPro" id="IPR036220">
    <property type="entry name" value="UDP-Glc/GDP-Man_DH_C_sf"/>
</dbReference>
<dbReference type="PIRSF" id="PIRSF500136">
    <property type="entry name" value="UDP_ManNAc_DH"/>
    <property type="match status" value="1"/>
</dbReference>
<dbReference type="Gene3D" id="3.40.50.720">
    <property type="entry name" value="NAD(P)-binding Rossmann-like Domain"/>
    <property type="match status" value="2"/>
</dbReference>
<evidence type="ECO:0000256" key="1">
    <source>
        <dbReference type="ARBA" id="ARBA00023002"/>
    </source>
</evidence>
<dbReference type="SUPFAM" id="SSF51735">
    <property type="entry name" value="NAD(P)-binding Rossmann-fold domains"/>
    <property type="match status" value="1"/>
</dbReference>
<dbReference type="GO" id="GO:0016616">
    <property type="term" value="F:oxidoreductase activity, acting on the CH-OH group of donors, NAD or NADP as acceptor"/>
    <property type="evidence" value="ECO:0007669"/>
    <property type="project" value="InterPro"/>
</dbReference>
<dbReference type="Pfam" id="PF03721">
    <property type="entry name" value="UDPG_MGDP_dh_N"/>
    <property type="match status" value="1"/>
</dbReference>
<dbReference type="PANTHER" id="PTHR43491:SF1">
    <property type="entry name" value="UDP-N-ACETYL-D-MANNOSAMINE DEHYDROGENASE"/>
    <property type="match status" value="1"/>
</dbReference>
<evidence type="ECO:0000313" key="5">
    <source>
        <dbReference type="EMBL" id="AHH98573.1"/>
    </source>
</evidence>
<dbReference type="PATRIC" id="fig|1449976.3.peg.5230"/>
<dbReference type="GO" id="GO:0051287">
    <property type="term" value="F:NAD binding"/>
    <property type="evidence" value="ECO:0007669"/>
    <property type="project" value="InterPro"/>
</dbReference>
<keyword evidence="6" id="KW-1185">Reference proteome</keyword>
<feature type="domain" description="UDP-glucose/GDP-mannose dehydrogenase C-terminal" evidence="4">
    <location>
        <begin position="323"/>
        <end position="411"/>
    </location>
</feature>
<gene>
    <name evidence="5" type="ORF">KALB_5211</name>
</gene>
<dbReference type="eggNOG" id="COG0677">
    <property type="taxonomic scope" value="Bacteria"/>
</dbReference>
<sequence length="429" mass="44703">METFDVAVIGLGFTGLPVAVAAAEAGYLVMGVDSSPQRVADVTRGTIASKLPTVAEHDLRAVLATGRLRVQESASRLPAAGVFVLCVPTPPGSFGGADLAPLRQATDAVAACLRTGNLVLVQSTCPPGVVNQVVVPQLLERTGLRPGVDFHLAHSPVRIDPGVALSPLRSLPRVVGGLTPACTERAACFLRRLTDHVIPVSSVQAAELVKVFENTFRLVNISLVNELAMLCQATGVAAEEVLEAASSKPFGFLRHNPSAGAGGDCVPVSAGFLASAAQRQGTPAALIEAAIARNNAMPATTIRFIEDLLAVNGMRSLRGSRILVAGVTYKPDVPNIRQSAAVKVLELLHHTAYVSYHDPYVPALVLSDGTNLRSQNLQPGAADLIVLLTNHQVVAASSLMRCRAPVVDCSAGLPRLLACGQPVTDDTAC</sequence>
<dbReference type="InterPro" id="IPR036291">
    <property type="entry name" value="NAD(P)-bd_dom_sf"/>
</dbReference>
<dbReference type="InterPro" id="IPR028359">
    <property type="entry name" value="UDP_ManNAc/GlcNAc_DH"/>
</dbReference>
<dbReference type="SUPFAM" id="SSF48179">
    <property type="entry name" value="6-phosphogluconate dehydrogenase C-terminal domain-like"/>
    <property type="match status" value="1"/>
</dbReference>
<dbReference type="RefSeq" id="WP_025358576.1">
    <property type="nucleotide sequence ID" value="NZ_CP007155.1"/>
</dbReference>
<reference evidence="5 6" key="1">
    <citation type="journal article" date="2014" name="BMC Genomics">
        <title>Complete genome sequence of producer of the glycopeptide antibiotic Aculeximycin Kutzneria albida DSM 43870T, a representative of minor genus of Pseudonocardiaceae.</title>
        <authorList>
            <person name="Rebets Y."/>
            <person name="Tokovenko B."/>
            <person name="Lushchyk I."/>
            <person name="Ruckert C."/>
            <person name="Zaburannyi N."/>
            <person name="Bechthold A."/>
            <person name="Kalinowski J."/>
            <person name="Luzhetskyy A."/>
        </authorList>
    </citation>
    <scope>NUCLEOTIDE SEQUENCE [LARGE SCALE GENOMIC DNA]</scope>
    <source>
        <strain evidence="5">DSM 43870</strain>
    </source>
</reference>
<dbReference type="KEGG" id="kal:KALB_5211"/>
<dbReference type="InterPro" id="IPR008927">
    <property type="entry name" value="6-PGluconate_DH-like_C_sf"/>
</dbReference>
<evidence type="ECO:0000259" key="4">
    <source>
        <dbReference type="SMART" id="SM00984"/>
    </source>
</evidence>
<dbReference type="SMART" id="SM00984">
    <property type="entry name" value="UDPG_MGDP_dh_C"/>
    <property type="match status" value="1"/>
</dbReference>
<keyword evidence="1" id="KW-0560">Oxidoreductase</keyword>
<dbReference type="STRING" id="1449976.KALB_5211"/>